<accession>A0A6J5TMA1</accession>
<protein>
    <submittedName>
        <fullName evidence="1">Uncharacterized protein</fullName>
    </submittedName>
</protein>
<organism evidence="1 2">
    <name type="scientific">Prunus armeniaca</name>
    <name type="common">Apricot</name>
    <name type="synonym">Armeniaca vulgaris</name>
    <dbReference type="NCBI Taxonomy" id="36596"/>
    <lineage>
        <taxon>Eukaryota</taxon>
        <taxon>Viridiplantae</taxon>
        <taxon>Streptophyta</taxon>
        <taxon>Embryophyta</taxon>
        <taxon>Tracheophyta</taxon>
        <taxon>Spermatophyta</taxon>
        <taxon>Magnoliopsida</taxon>
        <taxon>eudicotyledons</taxon>
        <taxon>Gunneridae</taxon>
        <taxon>Pentapetalae</taxon>
        <taxon>rosids</taxon>
        <taxon>fabids</taxon>
        <taxon>Rosales</taxon>
        <taxon>Rosaceae</taxon>
        <taxon>Amygdaloideae</taxon>
        <taxon>Amygdaleae</taxon>
        <taxon>Prunus</taxon>
    </lineage>
</organism>
<dbReference type="AlphaFoldDB" id="A0A6J5TMA1"/>
<gene>
    <name evidence="1" type="ORF">CURHAP_LOCUS7292</name>
</gene>
<reference evidence="1 2" key="1">
    <citation type="submission" date="2020-05" db="EMBL/GenBank/DDBJ databases">
        <authorList>
            <person name="Campoy J."/>
            <person name="Schneeberger K."/>
            <person name="Spophaly S."/>
        </authorList>
    </citation>
    <scope>NUCLEOTIDE SEQUENCE [LARGE SCALE GENOMIC DNA]</scope>
    <source>
        <strain evidence="1">PruArmRojPasFocal</strain>
    </source>
</reference>
<proteinExistence type="predicted"/>
<dbReference type="EMBL" id="CAEKDK010000001">
    <property type="protein sequence ID" value="CAB4265206.1"/>
    <property type="molecule type" value="Genomic_DNA"/>
</dbReference>
<sequence>MGFEEVEDVGVVRSWGESEGWRKVKQIVGSTLSDSKENGQCISSFGFVGIRVTGSEI</sequence>
<evidence type="ECO:0000313" key="2">
    <source>
        <dbReference type="Proteomes" id="UP000507222"/>
    </source>
</evidence>
<name>A0A6J5TMA1_PRUAR</name>
<dbReference type="Proteomes" id="UP000507222">
    <property type="component" value="Unassembled WGS sequence"/>
</dbReference>
<evidence type="ECO:0000313" key="1">
    <source>
        <dbReference type="EMBL" id="CAB4265206.1"/>
    </source>
</evidence>